<evidence type="ECO:0000259" key="2">
    <source>
        <dbReference type="SMART" id="SM01008"/>
    </source>
</evidence>
<keyword evidence="1" id="KW-0472">Membrane</keyword>
<dbReference type="Pfam" id="PF02738">
    <property type="entry name" value="MoCoBD_1"/>
    <property type="match status" value="1"/>
</dbReference>
<dbReference type="Pfam" id="PF20256">
    <property type="entry name" value="MoCoBD_2"/>
    <property type="match status" value="2"/>
</dbReference>
<dbReference type="PIRSF" id="PIRSF036389">
    <property type="entry name" value="IOR_B"/>
    <property type="match status" value="1"/>
</dbReference>
<keyword evidence="1" id="KW-0812">Transmembrane</keyword>
<organism evidence="3 4">
    <name type="scientific">Arsenicibacter rosenii</name>
    <dbReference type="NCBI Taxonomy" id="1750698"/>
    <lineage>
        <taxon>Bacteria</taxon>
        <taxon>Pseudomonadati</taxon>
        <taxon>Bacteroidota</taxon>
        <taxon>Cytophagia</taxon>
        <taxon>Cytophagales</taxon>
        <taxon>Spirosomataceae</taxon>
        <taxon>Arsenicibacter</taxon>
    </lineage>
</organism>
<dbReference type="GO" id="GO:0016491">
    <property type="term" value="F:oxidoreductase activity"/>
    <property type="evidence" value="ECO:0007669"/>
    <property type="project" value="InterPro"/>
</dbReference>
<protein>
    <submittedName>
        <fullName evidence="3">Isoquinoline oxidoreductase subunit beta</fullName>
    </submittedName>
</protein>
<dbReference type="InterPro" id="IPR012368">
    <property type="entry name" value="OxRdtase_Mopterin-bd_su_IorB"/>
</dbReference>
<dbReference type="InterPro" id="IPR000674">
    <property type="entry name" value="Ald_Oxase/Xan_DH_a/b"/>
</dbReference>
<dbReference type="PANTHER" id="PTHR47495">
    <property type="entry name" value="ALDEHYDE DEHYDROGENASE"/>
    <property type="match status" value="1"/>
</dbReference>
<dbReference type="InterPro" id="IPR037165">
    <property type="entry name" value="AldOxase/xan_DH_Mopterin-bd_sf"/>
</dbReference>
<dbReference type="EMBL" id="MORL01000040">
    <property type="protein sequence ID" value="OIN55717.1"/>
    <property type="molecule type" value="Genomic_DNA"/>
</dbReference>
<dbReference type="SMART" id="SM01008">
    <property type="entry name" value="Ald_Xan_dh_C"/>
    <property type="match status" value="1"/>
</dbReference>
<reference evidence="3 4" key="1">
    <citation type="submission" date="2016-10" db="EMBL/GenBank/DDBJ databases">
        <title>Arsenicibacter rosenii gen. nov., sp. nov., an efficient arsenic-methylating bacterium isolated from an arsenic-contaminated paddy soil.</title>
        <authorList>
            <person name="Huang K."/>
        </authorList>
    </citation>
    <scope>NUCLEOTIDE SEQUENCE [LARGE SCALE GENOMIC DNA]</scope>
    <source>
        <strain evidence="3 4">SM-1</strain>
    </source>
</reference>
<evidence type="ECO:0000313" key="3">
    <source>
        <dbReference type="EMBL" id="OIN55717.1"/>
    </source>
</evidence>
<sequence length="730" mass="78831">MNPPNKTSGKGFSRRKFLARSGAAIAGSMALLYFGRSKIRSGLSKLAAETTFGSGITDFDPTVWFAVNADHTITMRSPKVEMGQGVFTGFAMLAAEELDVAVDTIKVMHASTSAGPQSTAGTGMSNSTASLYVNIREVAATLRETIKLAASTLWKVPVTALQTADGFVYAGTYKASYADIAKQTKTWQVAQTPPLRPASSFRIIGKEQKRVDLDDKILGKADYGIDTDIPGMAYGAVLYSPYFGGELKTADTSLAEKAPGVLKIVPDKRWIGVVATTRFAAEKALTQIRADWSFEPDYATKDAIEAITVGKGDAVVMQDDGNAVDELTGDILTSEYRTPIGFHASMEPGIVVADVSGDNVNIVTSTQNVTFMRQTIADQTDLNEDDIQITPAFLGGGFGRRGYKHNAVEAIKLSRAAGKPVHLLYTRQQEFQNGYVRPNTHHILSGRLDKTGKIAAIQHEFATGSMAFLALPMAKPILGADFMVAGHGARIPYSIPHIKTTIWNGELPFETGLWRGVGMFANTFATESFMDELAGKAGADPLTFRTEHCGDTGLLRRRKSLLLNLGKKAGWYTPKADTIGRGIAVSEDRNTISAVIVEVQLVDQKIKILRVIQAIDAGTIINPNGVRQQVEGATMMAISAALYEEAAIENSQFVQTNFHNYQVVTLRDTPLIEVIIQESTEAPSGVGESPLSPVAPAIANAVYNLTGVRLRSLPLQSALDTHYRKDKRDL</sequence>
<dbReference type="InterPro" id="IPR052516">
    <property type="entry name" value="N-heterocyclic_Hydroxylase"/>
</dbReference>
<dbReference type="InterPro" id="IPR006311">
    <property type="entry name" value="TAT_signal"/>
</dbReference>
<keyword evidence="1" id="KW-1133">Transmembrane helix</keyword>
<feature type="transmembrane region" description="Helical" evidence="1">
    <location>
        <begin position="17"/>
        <end position="35"/>
    </location>
</feature>
<comment type="caution">
    <text evidence="3">The sequence shown here is derived from an EMBL/GenBank/DDBJ whole genome shotgun (WGS) entry which is preliminary data.</text>
</comment>
<dbReference type="PROSITE" id="PS51318">
    <property type="entry name" value="TAT"/>
    <property type="match status" value="1"/>
</dbReference>
<gene>
    <name evidence="3" type="ORF">BLX24_28565</name>
</gene>
<evidence type="ECO:0000256" key="1">
    <source>
        <dbReference type="SAM" id="Phobius"/>
    </source>
</evidence>
<dbReference type="SUPFAM" id="SSF56003">
    <property type="entry name" value="Molybdenum cofactor-binding domain"/>
    <property type="match status" value="2"/>
</dbReference>
<dbReference type="OrthoDB" id="9767994at2"/>
<dbReference type="InterPro" id="IPR046867">
    <property type="entry name" value="AldOxase/xan_DH_MoCoBD2"/>
</dbReference>
<dbReference type="InterPro" id="IPR008274">
    <property type="entry name" value="AldOxase/xan_DH_MoCoBD1"/>
</dbReference>
<evidence type="ECO:0000313" key="4">
    <source>
        <dbReference type="Proteomes" id="UP000181790"/>
    </source>
</evidence>
<feature type="domain" description="Aldehyde oxidase/xanthine dehydrogenase a/b hammerhead" evidence="2">
    <location>
        <begin position="218"/>
        <end position="296"/>
    </location>
</feature>
<dbReference type="Gene3D" id="3.30.365.10">
    <property type="entry name" value="Aldehyde oxidase/xanthine dehydrogenase, molybdopterin binding domain"/>
    <property type="match status" value="4"/>
</dbReference>
<dbReference type="PANTHER" id="PTHR47495:SF2">
    <property type="entry name" value="ALDEHYDE DEHYDROGENASE"/>
    <property type="match status" value="1"/>
</dbReference>
<accession>A0A1S2VAG0</accession>
<proteinExistence type="predicted"/>
<dbReference type="AlphaFoldDB" id="A0A1S2VAG0"/>
<keyword evidence="4" id="KW-1185">Reference proteome</keyword>
<dbReference type="Proteomes" id="UP000181790">
    <property type="component" value="Unassembled WGS sequence"/>
</dbReference>
<name>A0A1S2VAG0_9BACT</name>
<dbReference type="Gene3D" id="3.90.1170.50">
    <property type="entry name" value="Aldehyde oxidase/xanthine dehydrogenase, a/b hammerhead"/>
    <property type="match status" value="1"/>
</dbReference>